<accession>A0A8T8E654</accession>
<dbReference type="InterPro" id="IPR027417">
    <property type="entry name" value="P-loop_NTPase"/>
</dbReference>
<evidence type="ECO:0000259" key="9">
    <source>
        <dbReference type="PROSITE" id="PS50113"/>
    </source>
</evidence>
<evidence type="ECO:0000313" key="10">
    <source>
        <dbReference type="EMBL" id="QRV16771.1"/>
    </source>
</evidence>
<evidence type="ECO:0000256" key="6">
    <source>
        <dbReference type="SAM" id="Coils"/>
    </source>
</evidence>
<keyword evidence="11" id="KW-1185">Reference proteome</keyword>
<keyword evidence="6" id="KW-0175">Coiled coil</keyword>
<dbReference type="InterPro" id="IPR004358">
    <property type="entry name" value="Sig_transdc_His_kin-like_C"/>
</dbReference>
<dbReference type="SUPFAM" id="SSF55785">
    <property type="entry name" value="PYP-like sensor domain (PAS domain)"/>
    <property type="match status" value="1"/>
</dbReference>
<dbReference type="Gene3D" id="3.30.450.20">
    <property type="entry name" value="PAS domain"/>
    <property type="match status" value="1"/>
</dbReference>
<evidence type="ECO:0000256" key="3">
    <source>
        <dbReference type="ARBA" id="ARBA00022553"/>
    </source>
</evidence>
<evidence type="ECO:0000256" key="1">
    <source>
        <dbReference type="ARBA" id="ARBA00000085"/>
    </source>
</evidence>
<dbReference type="InterPro" id="IPR036890">
    <property type="entry name" value="HATPase_C_sf"/>
</dbReference>
<dbReference type="FunFam" id="3.30.565.10:FF:000006">
    <property type="entry name" value="Sensor histidine kinase WalK"/>
    <property type="match status" value="1"/>
</dbReference>
<dbReference type="CDD" id="cd00082">
    <property type="entry name" value="HisKA"/>
    <property type="match status" value="1"/>
</dbReference>
<dbReference type="PROSITE" id="PS50109">
    <property type="entry name" value="HIS_KIN"/>
    <property type="match status" value="1"/>
</dbReference>
<keyword evidence="5" id="KW-0418">Kinase</keyword>
<keyword evidence="4" id="KW-0808">Transferase</keyword>
<dbReference type="InterPro" id="IPR025847">
    <property type="entry name" value="MEDS_domain"/>
</dbReference>
<feature type="domain" description="PAC" evidence="9">
    <location>
        <begin position="342"/>
        <end position="394"/>
    </location>
</feature>
<dbReference type="InterPro" id="IPR000700">
    <property type="entry name" value="PAS-assoc_C"/>
</dbReference>
<dbReference type="RefSeq" id="WP_204748951.1">
    <property type="nucleotide sequence ID" value="NZ_CP069188.1"/>
</dbReference>
<feature type="coiled-coil region" evidence="6">
    <location>
        <begin position="240"/>
        <end position="277"/>
    </location>
</feature>
<dbReference type="InterPro" id="IPR001610">
    <property type="entry name" value="PAC"/>
</dbReference>
<dbReference type="CDD" id="cd00130">
    <property type="entry name" value="PAS"/>
    <property type="match status" value="1"/>
</dbReference>
<dbReference type="SUPFAM" id="SSF55874">
    <property type="entry name" value="ATPase domain of HSP90 chaperone/DNA topoisomerase II/histidine kinase"/>
    <property type="match status" value="1"/>
</dbReference>
<evidence type="ECO:0000256" key="7">
    <source>
        <dbReference type="SAM" id="MobiDB-lite"/>
    </source>
</evidence>
<dbReference type="InterPro" id="IPR052162">
    <property type="entry name" value="Sensor_kinase/Photoreceptor"/>
</dbReference>
<dbReference type="EMBL" id="CP069188">
    <property type="protein sequence ID" value="QRV16771.1"/>
    <property type="molecule type" value="Genomic_DNA"/>
</dbReference>
<gene>
    <name evidence="10" type="ORF">JMJ58_07860</name>
</gene>
<dbReference type="GeneID" id="62875030"/>
<dbReference type="OrthoDB" id="106630at2157"/>
<evidence type="ECO:0000256" key="4">
    <source>
        <dbReference type="ARBA" id="ARBA00022679"/>
    </source>
</evidence>
<dbReference type="Pfam" id="PF08447">
    <property type="entry name" value="PAS_3"/>
    <property type="match status" value="1"/>
</dbReference>
<dbReference type="InterPro" id="IPR036097">
    <property type="entry name" value="HisK_dim/P_sf"/>
</dbReference>
<dbReference type="PRINTS" id="PR00344">
    <property type="entry name" value="BCTRLSENSOR"/>
</dbReference>
<feature type="region of interest" description="Disordered" evidence="7">
    <location>
        <begin position="1"/>
        <end position="36"/>
    </location>
</feature>
<dbReference type="InterPro" id="IPR035965">
    <property type="entry name" value="PAS-like_dom_sf"/>
</dbReference>
<dbReference type="InterPro" id="IPR000014">
    <property type="entry name" value="PAS"/>
</dbReference>
<dbReference type="SMART" id="SM00387">
    <property type="entry name" value="HATPase_c"/>
    <property type="match status" value="1"/>
</dbReference>
<dbReference type="SUPFAM" id="SSF47384">
    <property type="entry name" value="Homodimeric domain of signal transducing histidine kinase"/>
    <property type="match status" value="1"/>
</dbReference>
<dbReference type="PANTHER" id="PTHR43304:SF1">
    <property type="entry name" value="PAC DOMAIN-CONTAINING PROTEIN"/>
    <property type="match status" value="1"/>
</dbReference>
<evidence type="ECO:0000313" key="11">
    <source>
        <dbReference type="Proteomes" id="UP000637819"/>
    </source>
</evidence>
<feature type="domain" description="Histidine kinase" evidence="8">
    <location>
        <begin position="412"/>
        <end position="625"/>
    </location>
</feature>
<dbReference type="InterPro" id="IPR003661">
    <property type="entry name" value="HisK_dim/P_dom"/>
</dbReference>
<dbReference type="InterPro" id="IPR005467">
    <property type="entry name" value="His_kinase_dom"/>
</dbReference>
<dbReference type="AlphaFoldDB" id="A0A8T8E654"/>
<dbReference type="NCBIfam" id="TIGR00229">
    <property type="entry name" value="sensory_box"/>
    <property type="match status" value="1"/>
</dbReference>
<dbReference type="Gene3D" id="3.40.50.300">
    <property type="entry name" value="P-loop containing nucleotide triphosphate hydrolases"/>
    <property type="match status" value="1"/>
</dbReference>
<dbReference type="EC" id="2.7.13.3" evidence="2"/>
<dbReference type="PROSITE" id="PS50113">
    <property type="entry name" value="PAC"/>
    <property type="match status" value="1"/>
</dbReference>
<evidence type="ECO:0000256" key="5">
    <source>
        <dbReference type="ARBA" id="ARBA00022777"/>
    </source>
</evidence>
<dbReference type="InterPro" id="IPR003594">
    <property type="entry name" value="HATPase_dom"/>
</dbReference>
<evidence type="ECO:0000259" key="8">
    <source>
        <dbReference type="PROSITE" id="PS50109"/>
    </source>
</evidence>
<dbReference type="Pfam" id="PF02518">
    <property type="entry name" value="HATPase_c"/>
    <property type="match status" value="1"/>
</dbReference>
<dbReference type="Pfam" id="PF00512">
    <property type="entry name" value="HisKA"/>
    <property type="match status" value="1"/>
</dbReference>
<dbReference type="Gene3D" id="3.30.565.10">
    <property type="entry name" value="Histidine kinase-like ATPase, C-terminal domain"/>
    <property type="match status" value="1"/>
</dbReference>
<organism evidence="10 11">
    <name type="scientific">Haloterrigena salifodinae</name>
    <dbReference type="NCBI Taxonomy" id="2675099"/>
    <lineage>
        <taxon>Archaea</taxon>
        <taxon>Methanobacteriati</taxon>
        <taxon>Methanobacteriota</taxon>
        <taxon>Stenosarchaea group</taxon>
        <taxon>Halobacteria</taxon>
        <taxon>Halobacteriales</taxon>
        <taxon>Natrialbaceae</taxon>
        <taxon>Haloterrigena</taxon>
    </lineage>
</organism>
<dbReference type="SMART" id="SM00086">
    <property type="entry name" value="PAC"/>
    <property type="match status" value="1"/>
</dbReference>
<reference evidence="10 11" key="1">
    <citation type="submission" date="2021-01" db="EMBL/GenBank/DDBJ databases">
        <title>Genome Sequence and Methylation Pattern of Haloterrigena salifodinae BOL5-1, An Extremely Halophilic Archaeon from a Bolivian Salt Mine.</title>
        <authorList>
            <person name="DasSarma P."/>
            <person name="Anton B.P."/>
            <person name="DasSarma S.L."/>
            <person name="von Ehrenheim H.A.L."/>
            <person name="Martinez F.L."/>
            <person name="Guzman D."/>
            <person name="Roberts R.J."/>
            <person name="DasSarma S."/>
        </authorList>
    </citation>
    <scope>NUCLEOTIDE SEQUENCE [LARGE SCALE GENOMIC DNA]</scope>
    <source>
        <strain evidence="10 11">BOL5-1</strain>
    </source>
</reference>
<dbReference type="PANTHER" id="PTHR43304">
    <property type="entry name" value="PHYTOCHROME-LIKE PROTEIN CPH1"/>
    <property type="match status" value="1"/>
</dbReference>
<protein>
    <recommendedName>
        <fullName evidence="2">histidine kinase</fullName>
        <ecNumber evidence="2">2.7.13.3</ecNumber>
    </recommendedName>
</protein>
<dbReference type="Pfam" id="PF14417">
    <property type="entry name" value="MEDS"/>
    <property type="match status" value="1"/>
</dbReference>
<name>A0A8T8E654_9EURY</name>
<dbReference type="InterPro" id="IPR013655">
    <property type="entry name" value="PAS_fold_3"/>
</dbReference>
<sequence>MSERIESDSQSEVGYPETGSETLTYSPELRGSAPSLDAHEHANDHFALIYESREEQFAAAIPFIHKGLERDERCLYITYENTRAEVIEAMRAYDIDVDTALDSGQLSIHDEEETYLRNETFDADETIEFIDAAIEDATEEYEALRMTGEMSSVLEEDPNGEELVKCEAKANYLFDDADGIALCQYNRERFPADIIRDVISTHPLLIHDNRISSNVYYTPPTEFFGPEKADREVDRQLGMLREQTDVKDRLSQREQRLRELAEDLQENEERLQLALEAGEMGMWELDLQTKDSPIRSRQHDRIFGYEEPIEEWTFETFLDHVHPDDRENVERSFEEAFEASKWAFECRIIRADGEEREISAQGAFHSDDEGDPVRAVGVVRDVTDRKERERQLRELVGRLEESNERLEQFAYAASHDLQEPLRMVSSYLRLIENRYGDAFDEDGEEFLEFAVDGADRMREMIQGLLEYSQVEAEGKPFQAVDLDVVLEDVCEDLQLRIDDSGGKITSERLPTVEGDANQLRQVFQNLLSNAIEYSGQEPPRIHVSAERDGAEWILSVRDEGIGIGPDDADRIFEVFESLHTNDEHAGTGIGLALCERIVERHEGDIWVESTPGEGSTFSVTLPGPEA</sequence>
<proteinExistence type="predicted"/>
<evidence type="ECO:0000256" key="2">
    <source>
        <dbReference type="ARBA" id="ARBA00012438"/>
    </source>
</evidence>
<keyword evidence="3" id="KW-0597">Phosphoprotein</keyword>
<dbReference type="KEGG" id="hsal:JMJ58_07860"/>
<dbReference type="GO" id="GO:0000155">
    <property type="term" value="F:phosphorelay sensor kinase activity"/>
    <property type="evidence" value="ECO:0007669"/>
    <property type="project" value="InterPro"/>
</dbReference>
<dbReference type="Gene3D" id="2.10.70.100">
    <property type="match status" value="1"/>
</dbReference>
<dbReference type="SMART" id="SM00388">
    <property type="entry name" value="HisKA"/>
    <property type="match status" value="1"/>
</dbReference>
<dbReference type="Proteomes" id="UP000637819">
    <property type="component" value="Chromosome"/>
</dbReference>
<dbReference type="Gene3D" id="1.10.287.130">
    <property type="match status" value="1"/>
</dbReference>
<comment type="catalytic activity">
    <reaction evidence="1">
        <text>ATP + protein L-histidine = ADP + protein N-phospho-L-histidine.</text>
        <dbReference type="EC" id="2.7.13.3"/>
    </reaction>
</comment>